<dbReference type="InterPro" id="IPR011993">
    <property type="entry name" value="PH-like_dom_sf"/>
</dbReference>
<accession>A0A5J4VIJ5</accession>
<dbReference type="CDD" id="cd00160">
    <property type="entry name" value="RhoGEF"/>
    <property type="match status" value="1"/>
</dbReference>
<proteinExistence type="predicted"/>
<feature type="coiled-coil region" evidence="1">
    <location>
        <begin position="1040"/>
        <end position="1071"/>
    </location>
</feature>
<evidence type="ECO:0000256" key="1">
    <source>
        <dbReference type="SAM" id="Coils"/>
    </source>
</evidence>
<dbReference type="SUPFAM" id="SSF48065">
    <property type="entry name" value="DBL homology domain (DH-domain)"/>
    <property type="match status" value="1"/>
</dbReference>
<organism evidence="4 5">
    <name type="scientific">Streblomastix strix</name>
    <dbReference type="NCBI Taxonomy" id="222440"/>
    <lineage>
        <taxon>Eukaryota</taxon>
        <taxon>Metamonada</taxon>
        <taxon>Preaxostyla</taxon>
        <taxon>Oxymonadida</taxon>
        <taxon>Streblomastigidae</taxon>
        <taxon>Streblomastix</taxon>
    </lineage>
</organism>
<dbReference type="GO" id="GO:0005085">
    <property type="term" value="F:guanyl-nucleotide exchange factor activity"/>
    <property type="evidence" value="ECO:0007669"/>
    <property type="project" value="InterPro"/>
</dbReference>
<evidence type="ECO:0000256" key="2">
    <source>
        <dbReference type="SAM" id="Phobius"/>
    </source>
</evidence>
<evidence type="ECO:0000313" key="4">
    <source>
        <dbReference type="EMBL" id="KAA6382284.1"/>
    </source>
</evidence>
<dbReference type="OrthoDB" id="660555at2759"/>
<dbReference type="Proteomes" id="UP000324800">
    <property type="component" value="Unassembled WGS sequence"/>
</dbReference>
<keyword evidence="1" id="KW-0175">Coiled coil</keyword>
<sequence>LCIEAENNIEITGDLVFENCSSINSGGGIFVDLYDNTNATIELKKLICIDCKSQHGGGLNIQAFSNTILTLSGQASFTRCESSENGGGINFNILGENTEIQLTGEMEFNNCIGGDYGGGMYLYSNNNSTIQITGLLSFDNCSCNDQGGGLYLEIYHSSISFENIIQFNDCKAQTGGGIYSNIVYSSLYIQDASFERCSSIQPGNGGGIALIQGISSIISITNSSFIDCKTISNSSDQRYGWGGAIFIQTSVTAENLNQTNLLLRDLVFTECSAINSIGNNIHIQSIDTYATGEAIENGSLLSVNGTIDLYYNNSYLQDYMGIDESKVGDGTTIDNNIPLFSFHALKTCISYNNPKGCTPLCTIDSNSTIEQQDSCFCNQDSHPINCRCPVNSSQLEGIPTEVCQCIDDDDSRDKNLCKFQLKKVELIVNTSKVNPLRFNFYGERFTLENIYAKIVELQNKTEEEIKYEKDNNKQYQDKYNTKKSNQTYTRNYSQNHNSNTIKQYRMFESLASSKYLNPLYRNYPNIISNQEVLPRDEDGYIIWPPENATELPLFIDNIYIESKQKASFQMNDATWLDSRKKWYGMLISADNKTFVGKDGNEDEAIRIDVFVEEGEQFVNFNKNQTSEPPDDTDETDSGKSGSFQFPIWYILLVVVIVLIIVTLLIFWRQSTQSISKHRTLRRRTQKMDEKEAGLIILRALLWNRDYHAARPAFVLMRQQRNVVQELIETEKNYVSKLEAGIKYYIQPLQKLSKNRKIKVSQNQLKDIFINMEQILKFHKLFSYELQCVCYNWTVHSRVGQTFCKQAPFMKISVEYFQKKEQASKLLRELLKSDPKFNQIVEDISQQEEVNHEPLEQLLNRPVKRISEYNLLLQKMNESMFDWQPDSKHVHLASKMMDEIASFFNFCIHRKGNLEKVFDIEQQIISYNPIPLMFSLSEEATQIELVKKQGQNLNNYDIMKIRLQWQKYFHRIRLVRPSRCFVSDIEVFQVDSNSYQRRFMILLSDVLLICKKKTFQQKYELMNVLNVQTLEYRLAGKMSDMEQLRKMRSEINQKIENQKELERRQQEEDEEQMKIINDTKLVLKMDEKQKQLYLMNAIEGRFLFLLFTPTNTYLFDAMTSDARRRFITKLEGYVRKQVETNDKKVEG</sequence>
<dbReference type="PROSITE" id="PS50010">
    <property type="entry name" value="DH_2"/>
    <property type="match status" value="1"/>
</dbReference>
<dbReference type="Gene3D" id="1.20.900.10">
    <property type="entry name" value="Dbl homology (DH) domain"/>
    <property type="match status" value="1"/>
</dbReference>
<dbReference type="PANTHER" id="PTHR12673:SF159">
    <property type="entry name" value="LD03170P"/>
    <property type="match status" value="1"/>
</dbReference>
<gene>
    <name evidence="4" type="ORF">EZS28_022189</name>
</gene>
<dbReference type="SMART" id="SM00325">
    <property type="entry name" value="RhoGEF"/>
    <property type="match status" value="1"/>
</dbReference>
<dbReference type="EMBL" id="SNRW01006864">
    <property type="protein sequence ID" value="KAA6382284.1"/>
    <property type="molecule type" value="Genomic_DNA"/>
</dbReference>
<name>A0A5J4VIJ5_9EUKA</name>
<dbReference type="Gene3D" id="2.30.29.30">
    <property type="entry name" value="Pleckstrin-homology domain (PH domain)/Phosphotyrosine-binding domain (PTB)"/>
    <property type="match status" value="1"/>
</dbReference>
<reference evidence="4 5" key="1">
    <citation type="submission" date="2019-03" db="EMBL/GenBank/DDBJ databases">
        <title>Single cell metagenomics reveals metabolic interactions within the superorganism composed of flagellate Streblomastix strix and complex community of Bacteroidetes bacteria on its surface.</title>
        <authorList>
            <person name="Treitli S.C."/>
            <person name="Kolisko M."/>
            <person name="Husnik F."/>
            <person name="Keeling P."/>
            <person name="Hampl V."/>
        </authorList>
    </citation>
    <scope>NUCLEOTIDE SEQUENCE [LARGE SCALE GENOMIC DNA]</scope>
    <source>
        <strain evidence="4">ST1C</strain>
    </source>
</reference>
<dbReference type="AlphaFoldDB" id="A0A5J4VIJ5"/>
<protein>
    <recommendedName>
        <fullName evidence="3">DH domain-containing protein</fullName>
    </recommendedName>
</protein>
<dbReference type="InterPro" id="IPR000219">
    <property type="entry name" value="DH_dom"/>
</dbReference>
<dbReference type="PANTHER" id="PTHR12673">
    <property type="entry name" value="FACIOGENITAL DYSPLASIA PROTEIN"/>
    <property type="match status" value="1"/>
</dbReference>
<feature type="transmembrane region" description="Helical" evidence="2">
    <location>
        <begin position="647"/>
        <end position="667"/>
    </location>
</feature>
<dbReference type="InterPro" id="IPR051092">
    <property type="entry name" value="FYVE_RhoGEF_PH"/>
</dbReference>
<dbReference type="InterPro" id="IPR035899">
    <property type="entry name" value="DBL_dom_sf"/>
</dbReference>
<evidence type="ECO:0000259" key="3">
    <source>
        <dbReference type="PROSITE" id="PS50010"/>
    </source>
</evidence>
<keyword evidence="2" id="KW-0812">Transmembrane</keyword>
<feature type="non-terminal residue" evidence="4">
    <location>
        <position position="1"/>
    </location>
</feature>
<dbReference type="SUPFAM" id="SSF50729">
    <property type="entry name" value="PH domain-like"/>
    <property type="match status" value="1"/>
</dbReference>
<keyword evidence="2" id="KW-1133">Transmembrane helix</keyword>
<keyword evidence="2" id="KW-0472">Membrane</keyword>
<evidence type="ECO:0000313" key="5">
    <source>
        <dbReference type="Proteomes" id="UP000324800"/>
    </source>
</evidence>
<dbReference type="Pfam" id="PF00621">
    <property type="entry name" value="RhoGEF"/>
    <property type="match status" value="1"/>
</dbReference>
<feature type="domain" description="DH" evidence="3">
    <location>
        <begin position="718"/>
        <end position="906"/>
    </location>
</feature>
<comment type="caution">
    <text evidence="4">The sequence shown here is derived from an EMBL/GenBank/DDBJ whole genome shotgun (WGS) entry which is preliminary data.</text>
</comment>
<dbReference type="GO" id="GO:0005737">
    <property type="term" value="C:cytoplasm"/>
    <property type="evidence" value="ECO:0007669"/>
    <property type="project" value="TreeGrafter"/>
</dbReference>